<keyword evidence="1 3" id="KW-0853">WD repeat</keyword>
<dbReference type="RefSeq" id="XP_003957991.1">
    <property type="nucleotide sequence ID" value="XM_003957942.1"/>
</dbReference>
<dbReference type="GO" id="GO:0000266">
    <property type="term" value="P:mitochondrial fission"/>
    <property type="evidence" value="ECO:0007669"/>
    <property type="project" value="EnsemblFungi"/>
</dbReference>
<sequence length="700" mass="79426">MSSNDHVSHLSEALSLTASALITSQDLDECLLDSTSTYKKMLYQTIKRTISPSIFNSFRDTSHFNNNKYECFQDICNPKGGKGYFKNKIMNNRSTFRLLSMISSEQLNYLSTDERINDFETQSITDGNYGDYKVSLFQGFSSTMKQVSSTHPDCPEKVLTFLKKKTFQFNNASHPIRNNNMHIDFLLNMTARPYSIKYQTSKKEAIEWKLGLLEVDKKTTAREINDIDLKIGQLQLKRKIMVNKVAGLEKQQSFLGHENMITSDSIEVLGEKNAEFDVNMENEVVSQSKSVPFVATNSLYENSLCGDGGDVTPSLWNLQSSNKTSFRGCTSVVDWISSENDNQHERLQSFFRYGNRKWKVSPTLQQYYNQGENISSINNAHNNPISSFDFDLPFGILCTSALSEKVIKMWDLSKARQIGAMEDHLRAVNCLQMDARFNMVISGSKDNTLRLWDLNLALDLFHCEDAEEKIKQSPCVFVFEAHIDEVTALSINSSHLVSGSQDRTIRNWDLHQGRCTQTFDLNFPSLLKSNVAPSSRRSRDKQNMLSFPNYSPPVVGALQIYDVALATGTRDGIVRLWDLRSGEVIRSLDGHTDAITSLKFDKYNIITGSIDKTVRIWDLRTGLSVDTLVFESPVSGLDFDVEKVVIANGGNAVKIYDRRERKQWTYETSSETVSQVNTVKYKDSYMIDGRNDGSVNIWAM</sequence>
<dbReference type="GO" id="GO:0090141">
    <property type="term" value="P:positive regulation of mitochondrial fission"/>
    <property type="evidence" value="ECO:0007669"/>
    <property type="project" value="EnsemblFungi"/>
</dbReference>
<dbReference type="PRINTS" id="PR00320">
    <property type="entry name" value="GPROTEINBRPT"/>
</dbReference>
<feature type="repeat" description="WD" evidence="3">
    <location>
        <begin position="421"/>
        <end position="455"/>
    </location>
</feature>
<feature type="repeat" description="WD" evidence="3">
    <location>
        <begin position="565"/>
        <end position="587"/>
    </location>
</feature>
<dbReference type="GO" id="GO:0043130">
    <property type="term" value="F:ubiquitin binding"/>
    <property type="evidence" value="ECO:0007669"/>
    <property type="project" value="EnsemblFungi"/>
</dbReference>
<dbReference type="PROSITE" id="PS50294">
    <property type="entry name" value="WD_REPEATS_REGION"/>
    <property type="match status" value="3"/>
</dbReference>
<name>H2AWV6_KAZAF</name>
<gene>
    <name evidence="4" type="primary">KAFR0F02590</name>
    <name evidence="4" type="ORF">KAFR_0F02590</name>
</gene>
<dbReference type="GO" id="GO:0005741">
    <property type="term" value="C:mitochondrial outer membrane"/>
    <property type="evidence" value="ECO:0007669"/>
    <property type="project" value="EnsemblFungi"/>
</dbReference>
<accession>H2AWV6</accession>
<dbReference type="STRING" id="1071382.H2AWV6"/>
<dbReference type="PROSITE" id="PS00678">
    <property type="entry name" value="WD_REPEATS_1"/>
    <property type="match status" value="3"/>
</dbReference>
<proteinExistence type="predicted"/>
<dbReference type="SMART" id="SM00320">
    <property type="entry name" value="WD40"/>
    <property type="match status" value="6"/>
</dbReference>
<dbReference type="GO" id="GO:1990234">
    <property type="term" value="C:transferase complex"/>
    <property type="evidence" value="ECO:0007669"/>
    <property type="project" value="UniProtKB-ARBA"/>
</dbReference>
<feature type="repeat" description="WD" evidence="3">
    <location>
        <begin position="588"/>
        <end position="627"/>
    </location>
</feature>
<dbReference type="InParanoid" id="H2AWV6"/>
<dbReference type="InterPro" id="IPR036322">
    <property type="entry name" value="WD40_repeat_dom_sf"/>
</dbReference>
<dbReference type="Proteomes" id="UP000005220">
    <property type="component" value="Chromosome 6"/>
</dbReference>
<dbReference type="FunCoup" id="H2AWV6">
    <property type="interactions" value="65"/>
</dbReference>
<evidence type="ECO:0000256" key="2">
    <source>
        <dbReference type="ARBA" id="ARBA00022737"/>
    </source>
</evidence>
<dbReference type="HOGENOM" id="CLU_012350_1_1_1"/>
<organism evidence="4 5">
    <name type="scientific">Kazachstania africana (strain ATCC 22294 / BCRC 22015 / CBS 2517 / CECT 1963 / NBRC 1671 / NRRL Y-8276)</name>
    <name type="common">Yeast</name>
    <name type="synonym">Kluyveromyces africanus</name>
    <dbReference type="NCBI Taxonomy" id="1071382"/>
    <lineage>
        <taxon>Eukaryota</taxon>
        <taxon>Fungi</taxon>
        <taxon>Dikarya</taxon>
        <taxon>Ascomycota</taxon>
        <taxon>Saccharomycotina</taxon>
        <taxon>Saccharomycetes</taxon>
        <taxon>Saccharomycetales</taxon>
        <taxon>Saccharomycetaceae</taxon>
        <taxon>Kazachstania</taxon>
    </lineage>
</organism>
<dbReference type="GeneID" id="13884324"/>
<dbReference type="PANTHER" id="PTHR22847:SF637">
    <property type="entry name" value="WD REPEAT DOMAIN 5B"/>
    <property type="match status" value="1"/>
</dbReference>
<dbReference type="SUPFAM" id="SSF50978">
    <property type="entry name" value="WD40 repeat-like"/>
    <property type="match status" value="1"/>
</dbReference>
<dbReference type="InterPro" id="IPR019775">
    <property type="entry name" value="WD40_repeat_CS"/>
</dbReference>
<dbReference type="InterPro" id="IPR015943">
    <property type="entry name" value="WD40/YVTN_repeat-like_dom_sf"/>
</dbReference>
<dbReference type="PANTHER" id="PTHR22847">
    <property type="entry name" value="WD40 REPEAT PROTEIN"/>
    <property type="match status" value="1"/>
</dbReference>
<dbReference type="CDD" id="cd22881">
    <property type="entry name" value="Mdv1_N"/>
    <property type="match status" value="1"/>
</dbReference>
<dbReference type="AlphaFoldDB" id="H2AWV6"/>
<dbReference type="PROSITE" id="PS50082">
    <property type="entry name" value="WD_REPEATS_2"/>
    <property type="match status" value="4"/>
</dbReference>
<keyword evidence="2" id="KW-0677">Repeat</keyword>
<dbReference type="InterPro" id="IPR001680">
    <property type="entry name" value="WD40_rpt"/>
</dbReference>
<dbReference type="EMBL" id="HE650826">
    <property type="protein sequence ID" value="CCF58856.1"/>
    <property type="molecule type" value="Genomic_DNA"/>
</dbReference>
<dbReference type="KEGG" id="kaf:KAFR_0F02590"/>
<dbReference type="OrthoDB" id="496at2759"/>
<dbReference type="CDD" id="cd00200">
    <property type="entry name" value="WD40"/>
    <property type="match status" value="1"/>
</dbReference>
<dbReference type="InterPro" id="IPR020472">
    <property type="entry name" value="WD40_PAC1"/>
</dbReference>
<dbReference type="eggNOG" id="KOG4155">
    <property type="taxonomic scope" value="Eukaryota"/>
</dbReference>
<evidence type="ECO:0000313" key="5">
    <source>
        <dbReference type="Proteomes" id="UP000005220"/>
    </source>
</evidence>
<feature type="repeat" description="WD" evidence="3">
    <location>
        <begin position="479"/>
        <end position="518"/>
    </location>
</feature>
<evidence type="ECO:0000256" key="3">
    <source>
        <dbReference type="PROSITE-ProRule" id="PRU00221"/>
    </source>
</evidence>
<protein>
    <submittedName>
        <fullName evidence="4">Uncharacterized protein</fullName>
    </submittedName>
</protein>
<evidence type="ECO:0000256" key="1">
    <source>
        <dbReference type="ARBA" id="ARBA00022574"/>
    </source>
</evidence>
<dbReference type="Gene3D" id="6.10.280.220">
    <property type="match status" value="1"/>
</dbReference>
<evidence type="ECO:0000313" key="4">
    <source>
        <dbReference type="EMBL" id="CCF58856.1"/>
    </source>
</evidence>
<keyword evidence="5" id="KW-1185">Reference proteome</keyword>
<dbReference type="Gene3D" id="2.130.10.10">
    <property type="entry name" value="YVTN repeat-like/Quinoprotein amine dehydrogenase"/>
    <property type="match status" value="2"/>
</dbReference>
<dbReference type="GO" id="GO:0016559">
    <property type="term" value="P:peroxisome fission"/>
    <property type="evidence" value="ECO:0007669"/>
    <property type="project" value="EnsemblFungi"/>
</dbReference>
<dbReference type="Pfam" id="PF00400">
    <property type="entry name" value="WD40"/>
    <property type="match status" value="3"/>
</dbReference>
<reference evidence="4 5" key="1">
    <citation type="journal article" date="2011" name="Proc. Natl. Acad. Sci. U.S.A.">
        <title>Evolutionary erosion of yeast sex chromosomes by mating-type switching accidents.</title>
        <authorList>
            <person name="Gordon J.L."/>
            <person name="Armisen D."/>
            <person name="Proux-Wera E."/>
            <person name="Oheigeartaigh S.S."/>
            <person name="Byrne K.P."/>
            <person name="Wolfe K.H."/>
        </authorList>
    </citation>
    <scope>NUCLEOTIDE SEQUENCE [LARGE SCALE GENOMIC DNA]</scope>
    <source>
        <strain evidence="5">ATCC 22294 / BCRC 22015 / CBS 2517 / CECT 1963 / NBRC 1671 / NRRL Y-8276</strain>
    </source>
</reference>